<dbReference type="PROSITE" id="PS50801">
    <property type="entry name" value="STAS"/>
    <property type="match status" value="1"/>
</dbReference>
<accession>A0A1I7FSG4</accession>
<name>A0A1I7FSG4_9BURK</name>
<evidence type="ECO:0000313" key="2">
    <source>
        <dbReference type="EMBL" id="SFU39103.1"/>
    </source>
</evidence>
<reference evidence="2 3" key="1">
    <citation type="submission" date="2016-10" db="EMBL/GenBank/DDBJ databases">
        <authorList>
            <person name="de Groot N.N."/>
        </authorList>
    </citation>
    <scope>NUCLEOTIDE SEQUENCE [LARGE SCALE GENOMIC DNA]</scope>
    <source>
        <strain evidence="2 3">R-24608</strain>
    </source>
</reference>
<dbReference type="SUPFAM" id="SSF52091">
    <property type="entry name" value="SpoIIaa-like"/>
    <property type="match status" value="1"/>
</dbReference>
<gene>
    <name evidence="2" type="ORF">SAMN04489707_100313</name>
</gene>
<dbReference type="InterPro" id="IPR002645">
    <property type="entry name" value="STAS_dom"/>
</dbReference>
<protein>
    <submittedName>
        <fullName evidence="2">Phospholipid transport system transporter-binding protein</fullName>
    </submittedName>
</protein>
<dbReference type="OrthoDB" id="9156744at2"/>
<dbReference type="InterPro" id="IPR058548">
    <property type="entry name" value="MlaB-like_STAS"/>
</dbReference>
<evidence type="ECO:0000259" key="1">
    <source>
        <dbReference type="PROSITE" id="PS50801"/>
    </source>
</evidence>
<dbReference type="EMBL" id="FPBX01000003">
    <property type="protein sequence ID" value="SFU39103.1"/>
    <property type="molecule type" value="Genomic_DNA"/>
</dbReference>
<dbReference type="Pfam" id="PF13466">
    <property type="entry name" value="STAS_2"/>
    <property type="match status" value="1"/>
</dbReference>
<keyword evidence="3" id="KW-1185">Reference proteome</keyword>
<feature type="domain" description="STAS" evidence="1">
    <location>
        <begin position="1"/>
        <end position="90"/>
    </location>
</feature>
<sequence length="90" mass="9418">MLILPPELTHRQASACLRLLLQGLQALQGPRLVVDAGPLAVFDSSALAVLLECRREALNRGKDFAVKGLPAGLASMADLYGVDGLLPVAA</sequence>
<dbReference type="STRING" id="343013.SAMN04489707_100313"/>
<dbReference type="InterPro" id="IPR036513">
    <property type="entry name" value="STAS_dom_sf"/>
</dbReference>
<dbReference type="AlphaFoldDB" id="A0A1I7FSG4"/>
<evidence type="ECO:0000313" key="3">
    <source>
        <dbReference type="Proteomes" id="UP000183656"/>
    </source>
</evidence>
<dbReference type="RefSeq" id="WP_054254739.1">
    <property type="nucleotide sequence ID" value="NZ_CYIG01000001.1"/>
</dbReference>
<dbReference type="Gene3D" id="3.30.750.24">
    <property type="entry name" value="STAS domain"/>
    <property type="match status" value="1"/>
</dbReference>
<proteinExistence type="predicted"/>
<dbReference type="Proteomes" id="UP000183656">
    <property type="component" value="Unassembled WGS sequence"/>
</dbReference>
<organism evidence="2 3">
    <name type="scientific">Paenacidovorax caeni</name>
    <dbReference type="NCBI Taxonomy" id="343013"/>
    <lineage>
        <taxon>Bacteria</taxon>
        <taxon>Pseudomonadati</taxon>
        <taxon>Pseudomonadota</taxon>
        <taxon>Betaproteobacteria</taxon>
        <taxon>Burkholderiales</taxon>
        <taxon>Comamonadaceae</taxon>
        <taxon>Paenacidovorax</taxon>
    </lineage>
</organism>